<protein>
    <submittedName>
        <fullName evidence="1">8940_t:CDS:1</fullName>
    </submittedName>
</protein>
<comment type="caution">
    <text evidence="1">The sequence shown here is derived from an EMBL/GenBank/DDBJ whole genome shotgun (WGS) entry which is preliminary data.</text>
</comment>
<sequence length="93" mass="10818">ENSADTVFGVFKLPNKNLDSKRIFGNLPCNACIFSIFAVRFQFVPGGVLFSQTSEGVQACRKVFGHVEYLAEYFLLYFDLEKKRYGYYFDYRL</sequence>
<keyword evidence="2" id="KW-1185">Reference proteome</keyword>
<feature type="non-terminal residue" evidence="1">
    <location>
        <position position="1"/>
    </location>
</feature>
<accession>A0A9N9ISJ2</accession>
<reference evidence="1" key="1">
    <citation type="submission" date="2021-06" db="EMBL/GenBank/DDBJ databases">
        <authorList>
            <person name="Kallberg Y."/>
            <person name="Tangrot J."/>
            <person name="Rosling A."/>
        </authorList>
    </citation>
    <scope>NUCLEOTIDE SEQUENCE</scope>
    <source>
        <strain evidence="1">UK204</strain>
    </source>
</reference>
<feature type="non-terminal residue" evidence="1">
    <location>
        <position position="93"/>
    </location>
</feature>
<name>A0A9N9ISJ2_9GLOM</name>
<dbReference type="EMBL" id="CAJVPQ010017878">
    <property type="protein sequence ID" value="CAG8749589.1"/>
    <property type="molecule type" value="Genomic_DNA"/>
</dbReference>
<evidence type="ECO:0000313" key="1">
    <source>
        <dbReference type="EMBL" id="CAG8749589.1"/>
    </source>
</evidence>
<evidence type="ECO:0000313" key="2">
    <source>
        <dbReference type="Proteomes" id="UP000789570"/>
    </source>
</evidence>
<proteinExistence type="predicted"/>
<organism evidence="1 2">
    <name type="scientific">Funneliformis caledonium</name>
    <dbReference type="NCBI Taxonomy" id="1117310"/>
    <lineage>
        <taxon>Eukaryota</taxon>
        <taxon>Fungi</taxon>
        <taxon>Fungi incertae sedis</taxon>
        <taxon>Mucoromycota</taxon>
        <taxon>Glomeromycotina</taxon>
        <taxon>Glomeromycetes</taxon>
        <taxon>Glomerales</taxon>
        <taxon>Glomeraceae</taxon>
        <taxon>Funneliformis</taxon>
    </lineage>
</organism>
<gene>
    <name evidence="1" type="ORF">FCALED_LOCUS16213</name>
</gene>
<dbReference type="AlphaFoldDB" id="A0A9N9ISJ2"/>
<dbReference type="Proteomes" id="UP000789570">
    <property type="component" value="Unassembled WGS sequence"/>
</dbReference>